<dbReference type="GO" id="GO:0005634">
    <property type="term" value="C:nucleus"/>
    <property type="evidence" value="ECO:0007669"/>
    <property type="project" value="UniProtKB-SubCell"/>
</dbReference>
<accession>A0A0C3CV91</accession>
<dbReference type="HOGENOM" id="CLU_826551_0_0_1"/>
<feature type="DNA-binding region" description="Homeobox" evidence="5">
    <location>
        <begin position="136"/>
        <end position="171"/>
    </location>
</feature>
<comment type="similarity">
    <text evidence="1">Belongs to the TALE/M-ATYP homeobox family.</text>
</comment>
<sequence length="336" mass="37841">MANSTSASADTFIRTNLLSLQSSFFQSLRNGTEVALAAFHEEMTAFNEALTGCAQDLEEETRQMVYSFTQMSDAVIPELIDLDIASEKINQELNEDIDKILNELSLDDTRYLEPETLPPYIQPAYVWLLNHLHNPYPSRQTRTLLSKQTNTPEKDVDLWFTDIRKRIGWNLLRKKHFATRKDMIAAATRFFKPSPMQLDPGTEPETTITFDQEFAAMENTAKHLYSRRFSTSILANRLSAVKEVRPEPDPAGQGTSAREMSSHEVEPIPDSPYASSELVSPSPPTFSSPSSAPSPSQPSSQGRKRRQSNSDFSPSIESRPLKRNRFVLLSILAPLN</sequence>
<dbReference type="Proteomes" id="UP000053424">
    <property type="component" value="Unassembled WGS sequence"/>
</dbReference>
<evidence type="ECO:0000256" key="5">
    <source>
        <dbReference type="PROSITE-ProRule" id="PRU00108"/>
    </source>
</evidence>
<dbReference type="CDD" id="cd00086">
    <property type="entry name" value="homeodomain"/>
    <property type="match status" value="1"/>
</dbReference>
<dbReference type="SUPFAM" id="SSF46689">
    <property type="entry name" value="Homeodomain-like"/>
    <property type="match status" value="1"/>
</dbReference>
<dbReference type="PROSITE" id="PS50071">
    <property type="entry name" value="HOMEOBOX_2"/>
    <property type="match status" value="1"/>
</dbReference>
<keyword evidence="3 5" id="KW-0371">Homeobox</keyword>
<evidence type="ECO:0000256" key="2">
    <source>
        <dbReference type="ARBA" id="ARBA00023125"/>
    </source>
</evidence>
<evidence type="ECO:0000313" key="9">
    <source>
        <dbReference type="Proteomes" id="UP000053424"/>
    </source>
</evidence>
<dbReference type="Gene3D" id="1.10.10.60">
    <property type="entry name" value="Homeodomain-like"/>
    <property type="match status" value="1"/>
</dbReference>
<dbReference type="InterPro" id="IPR001356">
    <property type="entry name" value="HD"/>
</dbReference>
<gene>
    <name evidence="8" type="ORF">M413DRAFT_208768</name>
</gene>
<keyword evidence="2 5" id="KW-0238">DNA-binding</keyword>
<dbReference type="InterPro" id="IPR009057">
    <property type="entry name" value="Homeodomain-like_sf"/>
</dbReference>
<reference evidence="9" key="2">
    <citation type="submission" date="2015-01" db="EMBL/GenBank/DDBJ databases">
        <title>Evolutionary Origins and Diversification of the Mycorrhizal Mutualists.</title>
        <authorList>
            <consortium name="DOE Joint Genome Institute"/>
            <consortium name="Mycorrhizal Genomics Consortium"/>
            <person name="Kohler A."/>
            <person name="Kuo A."/>
            <person name="Nagy L.G."/>
            <person name="Floudas D."/>
            <person name="Copeland A."/>
            <person name="Barry K.W."/>
            <person name="Cichocki N."/>
            <person name="Veneault-Fourrey C."/>
            <person name="LaButti K."/>
            <person name="Lindquist E.A."/>
            <person name="Lipzen A."/>
            <person name="Lundell T."/>
            <person name="Morin E."/>
            <person name="Murat C."/>
            <person name="Riley R."/>
            <person name="Ohm R."/>
            <person name="Sun H."/>
            <person name="Tunlid A."/>
            <person name="Henrissat B."/>
            <person name="Grigoriev I.V."/>
            <person name="Hibbett D.S."/>
            <person name="Martin F."/>
        </authorList>
    </citation>
    <scope>NUCLEOTIDE SEQUENCE [LARGE SCALE GENOMIC DNA]</scope>
    <source>
        <strain evidence="9">h7</strain>
    </source>
</reference>
<evidence type="ECO:0000256" key="4">
    <source>
        <dbReference type="ARBA" id="ARBA00023242"/>
    </source>
</evidence>
<dbReference type="Pfam" id="PF12731">
    <property type="entry name" value="Mating_N"/>
    <property type="match status" value="1"/>
</dbReference>
<dbReference type="InterPro" id="IPR008422">
    <property type="entry name" value="KN_HD"/>
</dbReference>
<dbReference type="GO" id="GO:0003677">
    <property type="term" value="F:DNA binding"/>
    <property type="evidence" value="ECO:0007669"/>
    <property type="project" value="UniProtKB-UniRule"/>
</dbReference>
<evidence type="ECO:0000259" key="7">
    <source>
        <dbReference type="PROSITE" id="PS50071"/>
    </source>
</evidence>
<evidence type="ECO:0000256" key="1">
    <source>
        <dbReference type="ARBA" id="ARBA00005800"/>
    </source>
</evidence>
<dbReference type="GO" id="GO:0006355">
    <property type="term" value="P:regulation of DNA-templated transcription"/>
    <property type="evidence" value="ECO:0007669"/>
    <property type="project" value="InterPro"/>
</dbReference>
<comment type="subcellular location">
    <subcellularLocation>
        <location evidence="5">Nucleus</location>
    </subcellularLocation>
</comment>
<evidence type="ECO:0000256" key="6">
    <source>
        <dbReference type="SAM" id="MobiDB-lite"/>
    </source>
</evidence>
<reference evidence="8 9" key="1">
    <citation type="submission" date="2014-04" db="EMBL/GenBank/DDBJ databases">
        <authorList>
            <consortium name="DOE Joint Genome Institute"/>
            <person name="Kuo A."/>
            <person name="Gay G."/>
            <person name="Dore J."/>
            <person name="Kohler A."/>
            <person name="Nagy L.G."/>
            <person name="Floudas D."/>
            <person name="Copeland A."/>
            <person name="Barry K.W."/>
            <person name="Cichocki N."/>
            <person name="Veneault-Fourrey C."/>
            <person name="LaButti K."/>
            <person name="Lindquist E.A."/>
            <person name="Lipzen A."/>
            <person name="Lundell T."/>
            <person name="Morin E."/>
            <person name="Murat C."/>
            <person name="Sun H."/>
            <person name="Tunlid A."/>
            <person name="Henrissat B."/>
            <person name="Grigoriev I.V."/>
            <person name="Hibbett D.S."/>
            <person name="Martin F."/>
            <person name="Nordberg H.P."/>
            <person name="Cantor M.N."/>
            <person name="Hua S.X."/>
        </authorList>
    </citation>
    <scope>NUCLEOTIDE SEQUENCE [LARGE SCALE GENOMIC DNA]</scope>
    <source>
        <strain evidence="9">h7</strain>
    </source>
</reference>
<dbReference type="Pfam" id="PF05920">
    <property type="entry name" value="Homeobox_KN"/>
    <property type="match status" value="1"/>
</dbReference>
<proteinExistence type="inferred from homology"/>
<evidence type="ECO:0000313" key="8">
    <source>
        <dbReference type="EMBL" id="KIM47761.1"/>
    </source>
</evidence>
<evidence type="ECO:0000256" key="3">
    <source>
        <dbReference type="ARBA" id="ARBA00023155"/>
    </source>
</evidence>
<organism evidence="8 9">
    <name type="scientific">Hebeloma cylindrosporum</name>
    <dbReference type="NCBI Taxonomy" id="76867"/>
    <lineage>
        <taxon>Eukaryota</taxon>
        <taxon>Fungi</taxon>
        <taxon>Dikarya</taxon>
        <taxon>Basidiomycota</taxon>
        <taxon>Agaricomycotina</taxon>
        <taxon>Agaricomycetes</taxon>
        <taxon>Agaricomycetidae</taxon>
        <taxon>Agaricales</taxon>
        <taxon>Agaricineae</taxon>
        <taxon>Hymenogastraceae</taxon>
        <taxon>Hebeloma</taxon>
    </lineage>
</organism>
<protein>
    <recommendedName>
        <fullName evidence="7">Homeobox domain-containing protein</fullName>
    </recommendedName>
</protein>
<dbReference type="OrthoDB" id="250329at2759"/>
<feature type="compositionally biased region" description="Low complexity" evidence="6">
    <location>
        <begin position="287"/>
        <end position="300"/>
    </location>
</feature>
<keyword evidence="9" id="KW-1185">Reference proteome</keyword>
<name>A0A0C3CV91_HEBCY</name>
<dbReference type="AlphaFoldDB" id="A0A0C3CV91"/>
<feature type="domain" description="Homeobox" evidence="7">
    <location>
        <begin position="134"/>
        <end position="170"/>
    </location>
</feature>
<dbReference type="InterPro" id="IPR024333">
    <property type="entry name" value="Mating-type_A-alpha/beta_1_N"/>
</dbReference>
<dbReference type="EMBL" id="KN831769">
    <property type="protein sequence ID" value="KIM47761.1"/>
    <property type="molecule type" value="Genomic_DNA"/>
</dbReference>
<dbReference type="STRING" id="686832.A0A0C3CV91"/>
<keyword evidence="4 5" id="KW-0539">Nucleus</keyword>
<feature type="region of interest" description="Disordered" evidence="6">
    <location>
        <begin position="241"/>
        <end position="319"/>
    </location>
</feature>